<dbReference type="PANTHER" id="PTHR47593:SF8">
    <property type="entry name" value="OS12G0581900 PROTEIN"/>
    <property type="match status" value="1"/>
</dbReference>
<dbReference type="AlphaFoldDB" id="A0A9R1XC08"/>
<evidence type="ECO:0008006" key="3">
    <source>
        <dbReference type="Google" id="ProtNLM"/>
    </source>
</evidence>
<dbReference type="PANTHER" id="PTHR47593">
    <property type="entry name" value="ZINC FINGER PROTEIN 4-LIKE"/>
    <property type="match status" value="1"/>
</dbReference>
<dbReference type="InterPro" id="IPR053266">
    <property type="entry name" value="Zinc_finger_protein_7"/>
</dbReference>
<dbReference type="Proteomes" id="UP000235145">
    <property type="component" value="Unassembled WGS sequence"/>
</dbReference>
<organism evidence="1 2">
    <name type="scientific">Lactuca sativa</name>
    <name type="common">Garden lettuce</name>
    <dbReference type="NCBI Taxonomy" id="4236"/>
    <lineage>
        <taxon>Eukaryota</taxon>
        <taxon>Viridiplantae</taxon>
        <taxon>Streptophyta</taxon>
        <taxon>Embryophyta</taxon>
        <taxon>Tracheophyta</taxon>
        <taxon>Spermatophyta</taxon>
        <taxon>Magnoliopsida</taxon>
        <taxon>eudicotyledons</taxon>
        <taxon>Gunneridae</taxon>
        <taxon>Pentapetalae</taxon>
        <taxon>asterids</taxon>
        <taxon>campanulids</taxon>
        <taxon>Asterales</taxon>
        <taxon>Asteraceae</taxon>
        <taxon>Cichorioideae</taxon>
        <taxon>Cichorieae</taxon>
        <taxon>Lactucinae</taxon>
        <taxon>Lactuca</taxon>
    </lineage>
</organism>
<comment type="caution">
    <text evidence="1">The sequence shown here is derived from an EMBL/GenBank/DDBJ whole genome shotgun (WGS) entry which is preliminary data.</text>
</comment>
<evidence type="ECO:0000313" key="2">
    <source>
        <dbReference type="Proteomes" id="UP000235145"/>
    </source>
</evidence>
<sequence>MKFYLRSHYDLAYYSTHMLPPKKKYKLEYPISKMNPIDEEKNWLNLNMGQNFEDSYPGSKRISMKICHFCKRKFYIPQALGGHQNAQKRERDVAIRYHSLNMDTKFPIHRTLGVHTHSIPYKPKVNEGRQITISYTSTDL</sequence>
<accession>A0A9R1XC08</accession>
<protein>
    <recommendedName>
        <fullName evidence="3">C2H2-type domain-containing protein</fullName>
    </recommendedName>
</protein>
<name>A0A9R1XC08_LACSA</name>
<reference evidence="1 2" key="1">
    <citation type="journal article" date="2017" name="Nat. Commun.">
        <title>Genome assembly with in vitro proximity ligation data and whole-genome triplication in lettuce.</title>
        <authorList>
            <person name="Reyes-Chin-Wo S."/>
            <person name="Wang Z."/>
            <person name="Yang X."/>
            <person name="Kozik A."/>
            <person name="Arikit S."/>
            <person name="Song C."/>
            <person name="Xia L."/>
            <person name="Froenicke L."/>
            <person name="Lavelle D.O."/>
            <person name="Truco M.J."/>
            <person name="Xia R."/>
            <person name="Zhu S."/>
            <person name="Xu C."/>
            <person name="Xu H."/>
            <person name="Xu X."/>
            <person name="Cox K."/>
            <person name="Korf I."/>
            <person name="Meyers B.C."/>
            <person name="Michelmore R.W."/>
        </authorList>
    </citation>
    <scope>NUCLEOTIDE SEQUENCE [LARGE SCALE GENOMIC DNA]</scope>
    <source>
        <strain evidence="2">cv. Salinas</strain>
        <tissue evidence="1">Seedlings</tissue>
    </source>
</reference>
<dbReference type="EMBL" id="NBSK02000005">
    <property type="protein sequence ID" value="KAJ0202862.1"/>
    <property type="molecule type" value="Genomic_DNA"/>
</dbReference>
<evidence type="ECO:0000313" key="1">
    <source>
        <dbReference type="EMBL" id="KAJ0202862.1"/>
    </source>
</evidence>
<gene>
    <name evidence="1" type="ORF">LSAT_V11C500234600</name>
</gene>
<proteinExistence type="predicted"/>
<keyword evidence="2" id="KW-1185">Reference proteome</keyword>